<reference evidence="2" key="1">
    <citation type="submission" date="2014-04" db="EMBL/GenBank/DDBJ databases">
        <authorList>
            <person name="Felczykowska A."/>
            <person name="Dydecka A."/>
            <person name="Bohdanowicz M."/>
            <person name="Gasior T."/>
            <person name="Sobon M."/>
            <person name="Kobos J."/>
            <person name="Bloch S."/>
            <person name="Nejman-Falenczyk B."/>
            <person name="Wegrzyn G."/>
        </authorList>
    </citation>
    <scope>NUCLEOTIDE SEQUENCE</scope>
</reference>
<dbReference type="InterPro" id="IPR050177">
    <property type="entry name" value="Lipid_A_modif_metabolic_enz"/>
</dbReference>
<dbReference type="Pfam" id="PF01370">
    <property type="entry name" value="Epimerase"/>
    <property type="match status" value="1"/>
</dbReference>
<dbReference type="InterPro" id="IPR036291">
    <property type="entry name" value="NAD(P)-bd_dom_sf"/>
</dbReference>
<sequence>MKILVTGGTGLVGRYIVETLVDAGYDVTISGRTPPADDLFPKPVSFRHATLDPDGIGEDLFTGIDAIVHAAFDHLPGRYRGGEGDDPDRFRRVNLDGSIRLFEAAKCTGVRRAVFLSSRAVYDGVPPGTPLTEDLGLEPTSLYGQIKLLAEQALTGLNGPDFITSSLRLTGVYGDLKPNKWDSLFADYLAGRTVPVRAGTEVHGRDAGQAVSLMLETDADTVGGQSFNVSDIVIDTREILGPLRASRSDTPVLPATAGKAEVAEMETGKIKALGWRPGGWPLFEQALRQLASQI</sequence>
<dbReference type="InterPro" id="IPR001509">
    <property type="entry name" value="Epimerase_deHydtase"/>
</dbReference>
<dbReference type="SUPFAM" id="SSF51735">
    <property type="entry name" value="NAD(P)-binding Rossmann-fold domains"/>
    <property type="match status" value="1"/>
</dbReference>
<evidence type="ECO:0000313" key="2">
    <source>
        <dbReference type="EMBL" id="AID69685.1"/>
    </source>
</evidence>
<organism evidence="2">
    <name type="scientific">uncultured organism</name>
    <dbReference type="NCBI Taxonomy" id="155900"/>
    <lineage>
        <taxon>unclassified sequences</taxon>
        <taxon>environmental samples</taxon>
    </lineage>
</organism>
<gene>
    <name evidence="2" type="primary">wcaG</name>
</gene>
<name>A0A068FP22_9ZZZZ</name>
<dbReference type="PANTHER" id="PTHR43245">
    <property type="entry name" value="BIFUNCTIONAL POLYMYXIN RESISTANCE PROTEIN ARNA"/>
    <property type="match status" value="1"/>
</dbReference>
<accession>A0A068FP22</accession>
<dbReference type="AlphaFoldDB" id="A0A068FP22"/>
<dbReference type="EMBL" id="KJ769136">
    <property type="protein sequence ID" value="AID69685.1"/>
    <property type="molecule type" value="Genomic_DNA"/>
</dbReference>
<evidence type="ECO:0000259" key="1">
    <source>
        <dbReference type="Pfam" id="PF01370"/>
    </source>
</evidence>
<dbReference type="CDD" id="cd08946">
    <property type="entry name" value="SDR_e"/>
    <property type="match status" value="1"/>
</dbReference>
<protein>
    <submittedName>
        <fullName evidence="2">Nucleoside-diphosphate-sugar epimerase</fullName>
    </submittedName>
</protein>
<feature type="domain" description="NAD-dependent epimerase/dehydratase" evidence="1">
    <location>
        <begin position="3"/>
        <end position="229"/>
    </location>
</feature>
<dbReference type="Gene3D" id="3.40.50.720">
    <property type="entry name" value="NAD(P)-binding Rossmann-like Domain"/>
    <property type="match status" value="1"/>
</dbReference>
<proteinExistence type="predicted"/>